<feature type="compositionally biased region" description="Low complexity" evidence="1">
    <location>
        <begin position="24"/>
        <end position="41"/>
    </location>
</feature>
<dbReference type="RefSeq" id="WP_284297013.1">
    <property type="nucleotide sequence ID" value="NZ_BSVA01000001.1"/>
</dbReference>
<reference evidence="3" key="1">
    <citation type="journal article" date="2019" name="Int. J. Syst. Evol. Microbiol.">
        <title>The Global Catalogue of Microorganisms (GCM) 10K type strain sequencing project: providing services to taxonomists for standard genome sequencing and annotation.</title>
        <authorList>
            <consortium name="The Broad Institute Genomics Platform"/>
            <consortium name="The Broad Institute Genome Sequencing Center for Infectious Disease"/>
            <person name="Wu L."/>
            <person name="Ma J."/>
        </authorList>
    </citation>
    <scope>NUCLEOTIDE SEQUENCE [LARGE SCALE GENOMIC DNA]</scope>
    <source>
        <strain evidence="3">NBRC 108755</strain>
    </source>
</reference>
<evidence type="ECO:0000313" key="3">
    <source>
        <dbReference type="Proteomes" id="UP001157069"/>
    </source>
</evidence>
<protein>
    <submittedName>
        <fullName evidence="2">Uncharacterized protein</fullName>
    </submittedName>
</protein>
<dbReference type="EMBL" id="BSVA01000001">
    <property type="protein sequence ID" value="GMA89643.1"/>
    <property type="molecule type" value="Genomic_DNA"/>
</dbReference>
<organism evidence="2 3">
    <name type="scientific">Homoserinibacter gongjuensis</name>
    <dbReference type="NCBI Taxonomy" id="1162968"/>
    <lineage>
        <taxon>Bacteria</taxon>
        <taxon>Bacillati</taxon>
        <taxon>Actinomycetota</taxon>
        <taxon>Actinomycetes</taxon>
        <taxon>Micrococcales</taxon>
        <taxon>Microbacteriaceae</taxon>
        <taxon>Homoserinibacter</taxon>
    </lineage>
</organism>
<feature type="region of interest" description="Disordered" evidence="1">
    <location>
        <begin position="154"/>
        <end position="173"/>
    </location>
</feature>
<keyword evidence="3" id="KW-1185">Reference proteome</keyword>
<evidence type="ECO:0000313" key="2">
    <source>
        <dbReference type="EMBL" id="GMA89643.1"/>
    </source>
</evidence>
<name>A0ABQ6JQH6_9MICO</name>
<sequence>MLLIGAFALVGCAATDADAERPDPASSDAPAPAADDTSPTACVTGQWSADVDDLADQLGSALADTGMTVITTRAVGIQTVNFGEDGDFHFDNDLVVAVDVQISDGPTMTVAQSHRGATTASWGWDAAADRPAMLFDDYDDSGYTVENSVSIGGVSSTTPIEIPRSSTPRAGSS</sequence>
<comment type="caution">
    <text evidence="2">The sequence shown here is derived from an EMBL/GenBank/DDBJ whole genome shotgun (WGS) entry which is preliminary data.</text>
</comment>
<dbReference type="Proteomes" id="UP001157069">
    <property type="component" value="Unassembled WGS sequence"/>
</dbReference>
<feature type="region of interest" description="Disordered" evidence="1">
    <location>
        <begin position="18"/>
        <end position="41"/>
    </location>
</feature>
<evidence type="ECO:0000256" key="1">
    <source>
        <dbReference type="SAM" id="MobiDB-lite"/>
    </source>
</evidence>
<accession>A0ABQ6JQH6</accession>
<gene>
    <name evidence="2" type="ORF">GCM10025869_01720</name>
</gene>
<proteinExistence type="predicted"/>